<dbReference type="GO" id="GO:0005886">
    <property type="term" value="C:plasma membrane"/>
    <property type="evidence" value="ECO:0007669"/>
    <property type="project" value="TreeGrafter"/>
</dbReference>
<evidence type="ECO:0000313" key="13">
    <source>
        <dbReference type="EMBL" id="KLN60393.1"/>
    </source>
</evidence>
<keyword evidence="8 11" id="KW-1133">Transmembrane helix</keyword>
<dbReference type="NCBIfam" id="TIGR00932">
    <property type="entry name" value="2a37"/>
    <property type="match status" value="1"/>
</dbReference>
<feature type="transmembrane region" description="Helical" evidence="11">
    <location>
        <begin position="110"/>
        <end position="131"/>
    </location>
</feature>
<gene>
    <name evidence="13" type="ORF">WH96_11610</name>
</gene>
<keyword evidence="5" id="KW-0633">Potassium transport</keyword>
<evidence type="ECO:0000256" key="2">
    <source>
        <dbReference type="ARBA" id="ARBA00005551"/>
    </source>
</evidence>
<dbReference type="GO" id="GO:0008324">
    <property type="term" value="F:monoatomic cation transmembrane transporter activity"/>
    <property type="evidence" value="ECO:0007669"/>
    <property type="project" value="InterPro"/>
</dbReference>
<keyword evidence="6 11" id="KW-0812">Transmembrane</keyword>
<dbReference type="InterPro" id="IPR036291">
    <property type="entry name" value="NAD(P)-bd_dom_sf"/>
</dbReference>
<organism evidence="13 14">
    <name type="scientific">Kiloniella spongiae</name>
    <dbReference type="NCBI Taxonomy" id="1489064"/>
    <lineage>
        <taxon>Bacteria</taxon>
        <taxon>Pseudomonadati</taxon>
        <taxon>Pseudomonadota</taxon>
        <taxon>Alphaproteobacteria</taxon>
        <taxon>Rhodospirillales</taxon>
        <taxon>Kiloniellaceae</taxon>
        <taxon>Kiloniella</taxon>
    </lineage>
</organism>
<dbReference type="GO" id="GO:0012505">
    <property type="term" value="C:endomembrane system"/>
    <property type="evidence" value="ECO:0007669"/>
    <property type="project" value="UniProtKB-SubCell"/>
</dbReference>
<evidence type="ECO:0000256" key="7">
    <source>
        <dbReference type="ARBA" id="ARBA00022958"/>
    </source>
</evidence>
<evidence type="ECO:0000256" key="11">
    <source>
        <dbReference type="SAM" id="Phobius"/>
    </source>
</evidence>
<accession>A0A0H2MDC7</accession>
<evidence type="ECO:0000256" key="4">
    <source>
        <dbReference type="ARBA" id="ARBA00022449"/>
    </source>
</evidence>
<keyword evidence="10 11" id="KW-0472">Membrane</keyword>
<dbReference type="PROSITE" id="PS51201">
    <property type="entry name" value="RCK_N"/>
    <property type="match status" value="1"/>
</dbReference>
<comment type="subcellular location">
    <subcellularLocation>
        <location evidence="1">Endomembrane system</location>
        <topology evidence="1">Multi-pass membrane protein</topology>
    </subcellularLocation>
</comment>
<dbReference type="Gene3D" id="3.40.50.720">
    <property type="entry name" value="NAD(P)-binding Rossmann-like Domain"/>
    <property type="match status" value="1"/>
</dbReference>
<evidence type="ECO:0000313" key="14">
    <source>
        <dbReference type="Proteomes" id="UP000035444"/>
    </source>
</evidence>
<keyword evidence="4" id="KW-0050">Antiport</keyword>
<comment type="caution">
    <text evidence="13">The sequence shown here is derived from an EMBL/GenBank/DDBJ whole genome shotgun (WGS) entry which is preliminary data.</text>
</comment>
<dbReference type="Proteomes" id="UP000035444">
    <property type="component" value="Unassembled WGS sequence"/>
</dbReference>
<feature type="transmembrane region" description="Helical" evidence="11">
    <location>
        <begin position="210"/>
        <end position="228"/>
    </location>
</feature>
<keyword evidence="14" id="KW-1185">Reference proteome</keyword>
<dbReference type="FunFam" id="3.40.50.720:FF:000036">
    <property type="entry name" value="Glutathione-regulated potassium-efflux system protein KefB"/>
    <property type="match status" value="1"/>
</dbReference>
<dbReference type="GO" id="GO:1902600">
    <property type="term" value="P:proton transmembrane transport"/>
    <property type="evidence" value="ECO:0007669"/>
    <property type="project" value="InterPro"/>
</dbReference>
<evidence type="ECO:0000256" key="3">
    <source>
        <dbReference type="ARBA" id="ARBA00022448"/>
    </source>
</evidence>
<dbReference type="SUPFAM" id="SSF51735">
    <property type="entry name" value="NAD(P)-binding Rossmann-fold domains"/>
    <property type="match status" value="1"/>
</dbReference>
<dbReference type="STRING" id="1489064.WH96_11610"/>
<dbReference type="PATRIC" id="fig|1489064.4.peg.3638"/>
<dbReference type="InterPro" id="IPR006153">
    <property type="entry name" value="Cation/H_exchanger_TM"/>
</dbReference>
<dbReference type="GO" id="GO:0006813">
    <property type="term" value="P:potassium ion transport"/>
    <property type="evidence" value="ECO:0007669"/>
    <property type="project" value="UniProtKB-KW"/>
</dbReference>
<dbReference type="AlphaFoldDB" id="A0A0H2MDC7"/>
<feature type="transmembrane region" description="Helical" evidence="11">
    <location>
        <begin position="262"/>
        <end position="280"/>
    </location>
</feature>
<keyword evidence="3" id="KW-0813">Transport</keyword>
<evidence type="ECO:0000259" key="12">
    <source>
        <dbReference type="PROSITE" id="PS51201"/>
    </source>
</evidence>
<evidence type="ECO:0000256" key="5">
    <source>
        <dbReference type="ARBA" id="ARBA00022538"/>
    </source>
</evidence>
<evidence type="ECO:0000256" key="6">
    <source>
        <dbReference type="ARBA" id="ARBA00022692"/>
    </source>
</evidence>
<feature type="transmembrane region" description="Helical" evidence="11">
    <location>
        <begin position="143"/>
        <end position="165"/>
    </location>
</feature>
<evidence type="ECO:0000256" key="10">
    <source>
        <dbReference type="ARBA" id="ARBA00023136"/>
    </source>
</evidence>
<dbReference type="PANTHER" id="PTHR46157:SF4">
    <property type="entry name" value="K(+) EFFLUX ANTIPORTER 3, CHLOROPLASTIC"/>
    <property type="match status" value="1"/>
</dbReference>
<dbReference type="Gene3D" id="1.20.1530.20">
    <property type="match status" value="1"/>
</dbReference>
<feature type="domain" description="RCK N-terminal" evidence="12">
    <location>
        <begin position="396"/>
        <end position="517"/>
    </location>
</feature>
<sequence>MIEIISLLAASVIAVLLFSRLGLGSVLGYLAAGAFIGPAGLGLVNDADYMRHIGEFGVVFLLFLIGIEIKPQRLWVLRKLVFGLGGLQVTVSGLIIAALSYFAFGIARETALVIGFGLALSSTAFGVQILADQHQTTSHWGRTSFSILLFQDLAVVPLLILLPLLSFGEMRFSVSMGFALLQSVGIFISVLIAGRYAINPMLHAIAHSKNSDVFVATALLLVLGFAWIMELVGLSMAMGAFIAGVLLSESEYKQQIEADVMPFRGLLLGLFFMSVGMSFVPETVLDNLETVIFGAVALIAVKALVIIVLAKIWKTPLAIAVKCGFLLSQAGEFGFVLFTLGDSLGLLPEDMMETLIAVIVLSMVTTPMMVKLGELLAGWLKSPASSAMEVSEPVPERPVVVAGFGRVGEVIAGMLRKVEVSTVAIDMDAKKVAEGRRLGYNVLFGDASRPEILKSVGAGRARLVVITLDNYKAAEGVVRTMKRLYPDVPLHVRVRDWPDADHFTELGASHAIPETVEASLRLGASALEAAGVGEEERRTLFDYLREGDYEKLRDYHKL</sequence>
<dbReference type="Pfam" id="PF00999">
    <property type="entry name" value="Na_H_Exchanger"/>
    <property type="match status" value="1"/>
</dbReference>
<dbReference type="RefSeq" id="WP_047764358.1">
    <property type="nucleotide sequence ID" value="NZ_LAQL01000007.1"/>
</dbReference>
<feature type="transmembrane region" description="Helical" evidence="11">
    <location>
        <begin position="292"/>
        <end position="310"/>
    </location>
</feature>
<feature type="transmembrane region" description="Helical" evidence="11">
    <location>
        <begin position="49"/>
        <end position="69"/>
    </location>
</feature>
<dbReference type="Pfam" id="PF02254">
    <property type="entry name" value="TrkA_N"/>
    <property type="match status" value="1"/>
</dbReference>
<name>A0A0H2MDC7_9PROT</name>
<dbReference type="OrthoDB" id="9781411at2"/>
<feature type="transmembrane region" description="Helical" evidence="11">
    <location>
        <begin position="317"/>
        <end position="340"/>
    </location>
</feature>
<comment type="similarity">
    <text evidence="2">Belongs to the monovalent cation:proton antiporter 2 (CPA2) transporter (TC 2.A.37) family.</text>
</comment>
<evidence type="ECO:0000256" key="1">
    <source>
        <dbReference type="ARBA" id="ARBA00004127"/>
    </source>
</evidence>
<dbReference type="InterPro" id="IPR004771">
    <property type="entry name" value="K/H_exchanger"/>
</dbReference>
<feature type="transmembrane region" description="Helical" evidence="11">
    <location>
        <begin position="81"/>
        <end position="104"/>
    </location>
</feature>
<proteinExistence type="inferred from homology"/>
<keyword evidence="9" id="KW-0406">Ion transport</keyword>
<dbReference type="InterPro" id="IPR003148">
    <property type="entry name" value="RCK_N"/>
</dbReference>
<reference evidence="13 14" key="1">
    <citation type="submission" date="2015-03" db="EMBL/GenBank/DDBJ databases">
        <title>Genome Sequence of Kiloniella spongiae MEBiC09566, isolated from a marine sponge.</title>
        <authorList>
            <person name="Shao Z."/>
            <person name="Wang L."/>
            <person name="Li X."/>
        </authorList>
    </citation>
    <scope>NUCLEOTIDE SEQUENCE [LARGE SCALE GENOMIC DNA]</scope>
    <source>
        <strain evidence="13 14">MEBiC09566</strain>
    </source>
</reference>
<feature type="transmembrane region" description="Helical" evidence="11">
    <location>
        <begin position="177"/>
        <end position="198"/>
    </location>
</feature>
<evidence type="ECO:0000256" key="8">
    <source>
        <dbReference type="ARBA" id="ARBA00022989"/>
    </source>
</evidence>
<dbReference type="PANTHER" id="PTHR46157">
    <property type="entry name" value="K(+) EFFLUX ANTIPORTER 3, CHLOROPLASTIC"/>
    <property type="match status" value="1"/>
</dbReference>
<dbReference type="InterPro" id="IPR038770">
    <property type="entry name" value="Na+/solute_symporter_sf"/>
</dbReference>
<dbReference type="GO" id="GO:0015297">
    <property type="term" value="F:antiporter activity"/>
    <property type="evidence" value="ECO:0007669"/>
    <property type="project" value="UniProtKB-KW"/>
</dbReference>
<protein>
    <recommendedName>
        <fullName evidence="12">RCK N-terminal domain-containing protein</fullName>
    </recommendedName>
</protein>
<keyword evidence="7" id="KW-0630">Potassium</keyword>
<dbReference type="EMBL" id="LAQL01000007">
    <property type="protein sequence ID" value="KLN60393.1"/>
    <property type="molecule type" value="Genomic_DNA"/>
</dbReference>
<evidence type="ECO:0000256" key="9">
    <source>
        <dbReference type="ARBA" id="ARBA00023065"/>
    </source>
</evidence>
<feature type="transmembrane region" description="Helical" evidence="11">
    <location>
        <begin position="352"/>
        <end position="370"/>
    </location>
</feature>